<keyword evidence="2" id="KW-1185">Reference proteome</keyword>
<name>A0A1D8ILK0_9GAMM</name>
<dbReference type="AlphaFoldDB" id="A0A1D8ILK0"/>
<evidence type="ECO:0008006" key="3">
    <source>
        <dbReference type="Google" id="ProtNLM"/>
    </source>
</evidence>
<evidence type="ECO:0000313" key="1">
    <source>
        <dbReference type="EMBL" id="AOU97343.1"/>
    </source>
</evidence>
<evidence type="ECO:0000313" key="2">
    <source>
        <dbReference type="Proteomes" id="UP000095401"/>
    </source>
</evidence>
<dbReference type="KEGG" id="aprs:BI364_04465"/>
<dbReference type="InterPro" id="IPR000415">
    <property type="entry name" value="Nitroreductase-like"/>
</dbReference>
<dbReference type="SUPFAM" id="SSF55469">
    <property type="entry name" value="FMN-dependent nitroreductase-like"/>
    <property type="match status" value="1"/>
</dbReference>
<organism evidence="1 2">
    <name type="scientific">Acidihalobacter yilgarnensis</name>
    <dbReference type="NCBI Taxonomy" id="2819280"/>
    <lineage>
        <taxon>Bacteria</taxon>
        <taxon>Pseudomonadati</taxon>
        <taxon>Pseudomonadota</taxon>
        <taxon>Gammaproteobacteria</taxon>
        <taxon>Chromatiales</taxon>
        <taxon>Ectothiorhodospiraceae</taxon>
        <taxon>Acidihalobacter</taxon>
    </lineage>
</organism>
<reference evidence="2" key="1">
    <citation type="submission" date="2016-09" db="EMBL/GenBank/DDBJ databases">
        <title>Acidihalobacter prosperus F5.</title>
        <authorList>
            <person name="Khaleque H.N."/>
            <person name="Ramsay J.P."/>
            <person name="Kaksonen A.H."/>
            <person name="Boxall N.J."/>
            <person name="Watkin E.L.J."/>
        </authorList>
    </citation>
    <scope>NUCLEOTIDE SEQUENCE [LARGE SCALE GENOMIC DNA]</scope>
    <source>
        <strain evidence="2">F5</strain>
    </source>
</reference>
<gene>
    <name evidence="1" type="ORF">BI364_04465</name>
</gene>
<protein>
    <recommendedName>
        <fullName evidence="3">Nitroreductase domain-containing protein</fullName>
    </recommendedName>
</protein>
<proteinExistence type="predicted"/>
<sequence length="352" mass="38586">MGSLTPTREKILAAAVAAPSADNSQPWQLRWRGGALELWIDEERSGHDSDSSYLLSDLALGACIENICIQASALGYVSHVALMPELDHEPRKVAIITWSAAPKLDVDLAAVIPCRHTDRRFPWGPVAESSVVRLQSVGIDDGTARIQLIPAGEARARASRILMRAEGLRFSSRTLHAELFRAIRFDVGWHQTCAEGLAPGTLFIERLLRLPFTALQYWPIMRSLNVLGAASMLAWRGAYLPVSKSPLLFLLTAESLQRSHVLASGRLLERFWLRATALGLAVQPFAALGAAAYGTVPIESRLERRRQSLKASVESISKSGVGLVFLRVGQADASRPPMRNARREVVDLLMEA</sequence>
<dbReference type="Proteomes" id="UP000095401">
    <property type="component" value="Chromosome"/>
</dbReference>
<dbReference type="Gene3D" id="3.40.109.10">
    <property type="entry name" value="NADH Oxidase"/>
    <property type="match status" value="1"/>
</dbReference>
<accession>A0A1D8ILK0</accession>
<dbReference type="EMBL" id="CP017415">
    <property type="protein sequence ID" value="AOU97343.1"/>
    <property type="molecule type" value="Genomic_DNA"/>
</dbReference>
<dbReference type="GO" id="GO:0016491">
    <property type="term" value="F:oxidoreductase activity"/>
    <property type="evidence" value="ECO:0007669"/>
    <property type="project" value="InterPro"/>
</dbReference>